<dbReference type="KEGG" id="aten:116290509"/>
<evidence type="ECO:0000313" key="3">
    <source>
        <dbReference type="RefSeq" id="XP_031553411.1"/>
    </source>
</evidence>
<evidence type="ECO:0000256" key="1">
    <source>
        <dbReference type="SAM" id="MobiDB-lite"/>
    </source>
</evidence>
<dbReference type="RefSeq" id="XP_031553411.1">
    <property type="nucleotide sequence ID" value="XM_031697551.1"/>
</dbReference>
<dbReference type="GeneID" id="116290509"/>
<feature type="non-terminal residue" evidence="3">
    <location>
        <position position="268"/>
    </location>
</feature>
<feature type="compositionally biased region" description="Polar residues" evidence="1">
    <location>
        <begin position="159"/>
        <end position="178"/>
    </location>
</feature>
<dbReference type="Proteomes" id="UP000515163">
    <property type="component" value="Unplaced"/>
</dbReference>
<organism evidence="2 3">
    <name type="scientific">Actinia tenebrosa</name>
    <name type="common">Australian red waratah sea anemone</name>
    <dbReference type="NCBI Taxonomy" id="6105"/>
    <lineage>
        <taxon>Eukaryota</taxon>
        <taxon>Metazoa</taxon>
        <taxon>Cnidaria</taxon>
        <taxon>Anthozoa</taxon>
        <taxon>Hexacorallia</taxon>
        <taxon>Actiniaria</taxon>
        <taxon>Actiniidae</taxon>
        <taxon>Actinia</taxon>
    </lineage>
</organism>
<dbReference type="InParanoid" id="A0A6P8HCP6"/>
<evidence type="ECO:0000313" key="2">
    <source>
        <dbReference type="Proteomes" id="UP000515163"/>
    </source>
</evidence>
<accession>A0A6P8HCP6</accession>
<sequence>MVPFGESTTMSLLQVQGVAVRNRSFSLTLLPALRHLSAVCVSSPMYRTPTISPVSRNIQSSERRTSSVSSLSKETMVYEEQEFWQRQSKQKHWQNESKHDSVLTSDSQQIYEKFSLKMTTTPEKKPESSLETKTEQSLEFSSSHSSNGDVQASSSSESKNLSKTVKNKISLSKASKSTNKSRKLSRKSCKRRNSAKSSRKVPSVFERLTNSTFKSDYHSDRGWYLICLYVSLCVYHNLCYIPQFVSKLAAVVATFSLLVKFQLNLWLF</sequence>
<feature type="region of interest" description="Disordered" evidence="1">
    <location>
        <begin position="52"/>
        <end position="72"/>
    </location>
</feature>
<proteinExistence type="predicted"/>
<feature type="region of interest" description="Disordered" evidence="1">
    <location>
        <begin position="117"/>
        <end position="200"/>
    </location>
</feature>
<keyword evidence="2" id="KW-1185">Reference proteome</keyword>
<dbReference type="OrthoDB" id="10382936at2759"/>
<feature type="compositionally biased region" description="Basic and acidic residues" evidence="1">
    <location>
        <begin position="122"/>
        <end position="136"/>
    </location>
</feature>
<reference evidence="3" key="1">
    <citation type="submission" date="2025-08" db="UniProtKB">
        <authorList>
            <consortium name="RefSeq"/>
        </authorList>
    </citation>
    <scope>IDENTIFICATION</scope>
    <source>
        <tissue evidence="3">Tentacle</tissue>
    </source>
</reference>
<name>A0A6P8HCP6_ACTTE</name>
<protein>
    <submittedName>
        <fullName evidence="3">Uncharacterized protein LOC116290509</fullName>
    </submittedName>
</protein>
<gene>
    <name evidence="3" type="primary">LOC116290509</name>
</gene>
<feature type="compositionally biased region" description="Basic residues" evidence="1">
    <location>
        <begin position="179"/>
        <end position="199"/>
    </location>
</feature>
<dbReference type="AlphaFoldDB" id="A0A6P8HCP6"/>